<evidence type="ECO:0000313" key="3">
    <source>
        <dbReference type="EMBL" id="KAH7140303.1"/>
    </source>
</evidence>
<sequence length="367" mass="40036">MAGVGTSGPIFSNVDFNVLPGEPFDLYLNGCDQGCKILSYQQLWYYLHLPALRLMRLAYLPYQQLSNQLQLSALSQKMLMQGAPHQQPEFGVIGPWPRSACRDSDRIGSCCCLNYAWAVFVVAKKKTEGEKQEHNVNDHLQGQTPDLGQPKEPETIVTSMPPAELRGSTPPPPATEMEDTAPLSEIQAKGIKNNTVLESSPGITASELHGENQPLHSELPTETAPHKMESNQQPKESSPPIKKPFTGSAQQQLQTFPQSPSLSIASPDTGVSLLPSALGGTALPSGTETMSPLSQSPDAEISQTRASLMDKYAQLEARRQRLLELKQIEEEQADLEAKLRATTEQGKKSGTIYFTSCCKPSCNESAM</sequence>
<feature type="region of interest" description="Disordered" evidence="2">
    <location>
        <begin position="204"/>
        <end position="299"/>
    </location>
</feature>
<evidence type="ECO:0000256" key="1">
    <source>
        <dbReference type="SAM" id="Coils"/>
    </source>
</evidence>
<keyword evidence="1" id="KW-0175">Coiled coil</keyword>
<accession>A0A9P9EMQ4</accession>
<reference evidence="3" key="1">
    <citation type="journal article" date="2021" name="Nat. Commun.">
        <title>Genetic determinants of endophytism in the Arabidopsis root mycobiome.</title>
        <authorList>
            <person name="Mesny F."/>
            <person name="Miyauchi S."/>
            <person name="Thiergart T."/>
            <person name="Pickel B."/>
            <person name="Atanasova L."/>
            <person name="Karlsson M."/>
            <person name="Huettel B."/>
            <person name="Barry K.W."/>
            <person name="Haridas S."/>
            <person name="Chen C."/>
            <person name="Bauer D."/>
            <person name="Andreopoulos W."/>
            <person name="Pangilinan J."/>
            <person name="LaButti K."/>
            <person name="Riley R."/>
            <person name="Lipzen A."/>
            <person name="Clum A."/>
            <person name="Drula E."/>
            <person name="Henrissat B."/>
            <person name="Kohler A."/>
            <person name="Grigoriev I.V."/>
            <person name="Martin F.M."/>
            <person name="Hacquard S."/>
        </authorList>
    </citation>
    <scope>NUCLEOTIDE SEQUENCE</scope>
    <source>
        <strain evidence="3">MPI-CAGE-AT-0021</strain>
    </source>
</reference>
<name>A0A9P9EMQ4_9HYPO</name>
<feature type="compositionally biased region" description="Polar residues" evidence="2">
    <location>
        <begin position="247"/>
        <end position="266"/>
    </location>
</feature>
<proteinExistence type="predicted"/>
<evidence type="ECO:0000256" key="2">
    <source>
        <dbReference type="SAM" id="MobiDB-lite"/>
    </source>
</evidence>
<dbReference type="Proteomes" id="UP000717696">
    <property type="component" value="Unassembled WGS sequence"/>
</dbReference>
<organism evidence="3 4">
    <name type="scientific">Dactylonectria estremocensis</name>
    <dbReference type="NCBI Taxonomy" id="1079267"/>
    <lineage>
        <taxon>Eukaryota</taxon>
        <taxon>Fungi</taxon>
        <taxon>Dikarya</taxon>
        <taxon>Ascomycota</taxon>
        <taxon>Pezizomycotina</taxon>
        <taxon>Sordariomycetes</taxon>
        <taxon>Hypocreomycetidae</taxon>
        <taxon>Hypocreales</taxon>
        <taxon>Nectriaceae</taxon>
        <taxon>Dactylonectria</taxon>
    </lineage>
</organism>
<gene>
    <name evidence="3" type="ORF">B0J13DRAFT_624165</name>
</gene>
<feature type="region of interest" description="Disordered" evidence="2">
    <location>
        <begin position="131"/>
        <end position="179"/>
    </location>
</feature>
<comment type="caution">
    <text evidence="3">The sequence shown here is derived from an EMBL/GenBank/DDBJ whole genome shotgun (WGS) entry which is preliminary data.</text>
</comment>
<protein>
    <submittedName>
        <fullName evidence="3">Uncharacterized protein</fullName>
    </submittedName>
</protein>
<keyword evidence="4" id="KW-1185">Reference proteome</keyword>
<feature type="coiled-coil region" evidence="1">
    <location>
        <begin position="305"/>
        <end position="345"/>
    </location>
</feature>
<feature type="compositionally biased region" description="Polar residues" evidence="2">
    <location>
        <begin position="284"/>
        <end position="299"/>
    </location>
</feature>
<dbReference type="OrthoDB" id="5106895at2759"/>
<dbReference type="AlphaFoldDB" id="A0A9P9EMQ4"/>
<dbReference type="EMBL" id="JAGMUU010000013">
    <property type="protein sequence ID" value="KAH7140303.1"/>
    <property type="molecule type" value="Genomic_DNA"/>
</dbReference>
<evidence type="ECO:0000313" key="4">
    <source>
        <dbReference type="Proteomes" id="UP000717696"/>
    </source>
</evidence>